<dbReference type="EMBL" id="CP116805">
    <property type="protein sequence ID" value="WCL55610.1"/>
    <property type="molecule type" value="Genomic_DNA"/>
</dbReference>
<dbReference type="Proteomes" id="UP001217500">
    <property type="component" value="Chromosome"/>
</dbReference>
<dbReference type="RefSeq" id="WP_289505449.1">
    <property type="nucleotide sequence ID" value="NZ_CP116805.1"/>
</dbReference>
<dbReference type="AlphaFoldDB" id="A0AAE9XVF6"/>
<accession>A0AAE9XVF6</accession>
<proteinExistence type="predicted"/>
<sequence>MTHFRLEDRAITIGRGHRVRSFSLVHLQVSNPLRGFDRPALAAHMAPYLGADQGAPILQRAARWVAGEGSERPARLVHDLVAAGQGYGLAGQSNLAWILWQAAALILIEAGVDHPNELLVRGDGAGPAGDTAR</sequence>
<dbReference type="KEGG" id="gso:PH603_07525"/>
<keyword evidence="2" id="KW-1185">Reference proteome</keyword>
<gene>
    <name evidence="1" type="ORF">PH603_07525</name>
</gene>
<organism evidence="1 2">
    <name type="scientific">Gimibacter soli</name>
    <dbReference type="NCBI Taxonomy" id="3024400"/>
    <lineage>
        <taxon>Bacteria</taxon>
        <taxon>Pseudomonadati</taxon>
        <taxon>Pseudomonadota</taxon>
        <taxon>Alphaproteobacteria</taxon>
        <taxon>Kordiimonadales</taxon>
        <taxon>Temperatibacteraceae</taxon>
        <taxon>Gimibacter</taxon>
    </lineage>
</organism>
<evidence type="ECO:0000313" key="1">
    <source>
        <dbReference type="EMBL" id="WCL55610.1"/>
    </source>
</evidence>
<name>A0AAE9XVF6_9PROT</name>
<protein>
    <submittedName>
        <fullName evidence="1">Uncharacterized protein</fullName>
    </submittedName>
</protein>
<reference evidence="1" key="1">
    <citation type="submission" date="2023-01" db="EMBL/GenBank/DDBJ databases">
        <title>The genome sequence of Kordiimonadaceae bacterium 6D33.</title>
        <authorList>
            <person name="Liu Y."/>
        </authorList>
    </citation>
    <scope>NUCLEOTIDE SEQUENCE</scope>
    <source>
        <strain evidence="1">6D33</strain>
    </source>
</reference>
<evidence type="ECO:0000313" key="2">
    <source>
        <dbReference type="Proteomes" id="UP001217500"/>
    </source>
</evidence>